<dbReference type="CDD" id="cd01303">
    <property type="entry name" value="GDEase"/>
    <property type="match status" value="1"/>
</dbReference>
<evidence type="ECO:0000256" key="5">
    <source>
        <dbReference type="ARBA" id="ARBA00022801"/>
    </source>
</evidence>
<dbReference type="EC" id="3.5.4.3" evidence="3 7"/>
<dbReference type="PANTHER" id="PTHR11271">
    <property type="entry name" value="GUANINE DEAMINASE"/>
    <property type="match status" value="1"/>
</dbReference>
<dbReference type="Proteomes" id="UP000032352">
    <property type="component" value="Chromosome"/>
</dbReference>
<dbReference type="InterPro" id="IPR051607">
    <property type="entry name" value="Metallo-dep_hydrolases"/>
</dbReference>
<feature type="domain" description="Amidohydrolase-related" evidence="9">
    <location>
        <begin position="67"/>
        <end position="398"/>
    </location>
</feature>
<dbReference type="GO" id="GO:0005829">
    <property type="term" value="C:cytosol"/>
    <property type="evidence" value="ECO:0007669"/>
    <property type="project" value="TreeGrafter"/>
</dbReference>
<dbReference type="GO" id="GO:0008892">
    <property type="term" value="F:guanine deaminase activity"/>
    <property type="evidence" value="ECO:0007669"/>
    <property type="project" value="UniProtKB-UniRule"/>
</dbReference>
<dbReference type="InterPro" id="IPR006680">
    <property type="entry name" value="Amidohydro-rel"/>
</dbReference>
<keyword evidence="11" id="KW-1185">Reference proteome</keyword>
<keyword evidence="5 8" id="KW-0378">Hydrolase</keyword>
<evidence type="ECO:0000256" key="1">
    <source>
        <dbReference type="ARBA" id="ARBA00004984"/>
    </source>
</evidence>
<dbReference type="Gene3D" id="3.20.20.140">
    <property type="entry name" value="Metal-dependent hydrolases"/>
    <property type="match status" value="1"/>
</dbReference>
<evidence type="ECO:0000259" key="9">
    <source>
        <dbReference type="Pfam" id="PF01979"/>
    </source>
</evidence>
<evidence type="ECO:0000256" key="2">
    <source>
        <dbReference type="ARBA" id="ARBA00006745"/>
    </source>
</evidence>
<evidence type="ECO:0000313" key="11">
    <source>
        <dbReference type="Proteomes" id="UP000032352"/>
    </source>
</evidence>
<accession>A0AAF0C798</accession>
<sequence>MLKIYRGEILHFLADPAKVDLEQSYQHFEDGLLVIEDGKVKQLGEASSLLAALPDDVEVTHYQNGLIMPGFIDTHIHYPQTEMIASYGEQLLEWLENYTFPAERRFEDEAYAKDVAEFFLDQLLDAGTTTALVFGTVHKASVDAFFTVAQQKKLRMICGKVLMDRNCPDFLTDTAETGFNDSKALIEKWHNTDRLQYAVTPRFAPTSSREQLDKAGELLSLYPDVYMHTHLCENKKEIEWVQALFPENKGYLDVYDQSKLLGRRSVFAHGVHLHDEECQRLNETGSAIAFCPTSNLFLGSGLFNLKQAEAFDVNVGMGTDVGAGTSFSILRSLNEAYKIQQLRGEKLTPFKSFYLSTLGGAVALDLEDKIGNLEPGKEADFIVLDYHATPLMERRIRQCKTLHEKLFVLSMLGDERNVCATHVLGEKVGERVDEKVGEKAGEKAEGST</sequence>
<name>A0AAF0C798_9GAMM</name>
<dbReference type="AlphaFoldDB" id="A0AAF0C798"/>
<comment type="similarity">
    <text evidence="2 8">Belongs to the metallo-dependent hydrolases superfamily. ATZ/TRZ family.</text>
</comment>
<evidence type="ECO:0000313" key="10">
    <source>
        <dbReference type="EMBL" id="WDE03121.1"/>
    </source>
</evidence>
<dbReference type="RefSeq" id="WP_053046919.1">
    <property type="nucleotide sequence ID" value="NZ_CP059733.1"/>
</dbReference>
<reference evidence="10 11" key="2">
    <citation type="journal article" date="2022" name="Mar. Drugs">
        <title>Bioassay-Guided Fractionation Leads to the Detection of Cholic Acid Generated by the Rare Thalassomonas sp.</title>
        <authorList>
            <person name="Pheiffer F."/>
            <person name="Schneider Y.K."/>
            <person name="Hansen E.H."/>
            <person name="Andersen J.H."/>
            <person name="Isaksson J."/>
            <person name="Busche T."/>
            <person name="R C."/>
            <person name="Kalinowski J."/>
            <person name="Zyl L.V."/>
            <person name="Trindade M."/>
        </authorList>
    </citation>
    <scope>NUCLEOTIDE SEQUENCE [LARGE SCALE GENOMIC DNA]</scope>
    <source>
        <strain evidence="10 11">XOM25</strain>
    </source>
</reference>
<keyword evidence="4 8" id="KW-0479">Metal-binding</keyword>
<dbReference type="Pfam" id="PF01979">
    <property type="entry name" value="Amidohydro_1"/>
    <property type="match status" value="1"/>
</dbReference>
<organism evidence="10 11">
    <name type="scientific">Thalassomonas viridans</name>
    <dbReference type="NCBI Taxonomy" id="137584"/>
    <lineage>
        <taxon>Bacteria</taxon>
        <taxon>Pseudomonadati</taxon>
        <taxon>Pseudomonadota</taxon>
        <taxon>Gammaproteobacteria</taxon>
        <taxon>Alteromonadales</taxon>
        <taxon>Colwelliaceae</taxon>
        <taxon>Thalassomonas</taxon>
    </lineage>
</organism>
<protein>
    <recommendedName>
        <fullName evidence="3 7">Guanine deaminase</fullName>
        <shortName evidence="8">Guanase</shortName>
        <ecNumber evidence="3 7">3.5.4.3</ecNumber>
    </recommendedName>
    <alternativeName>
        <fullName evidence="8">Guanine aminohydrolase</fullName>
    </alternativeName>
</protein>
<dbReference type="FunFam" id="3.20.20.140:FF:000022">
    <property type="entry name" value="Guanine deaminase"/>
    <property type="match status" value="1"/>
</dbReference>
<reference evidence="10 11" key="1">
    <citation type="journal article" date="2015" name="Genome Announc.">
        <title>Draft Genome Sequences of Marine Isolates of Thalassomonas viridans and Thalassomonas actiniarum.</title>
        <authorList>
            <person name="Olonade I."/>
            <person name="van Zyl L.J."/>
            <person name="Trindade M."/>
        </authorList>
    </citation>
    <scope>NUCLEOTIDE SEQUENCE [LARGE SCALE GENOMIC DNA]</scope>
    <source>
        <strain evidence="10 11">XOM25</strain>
    </source>
</reference>
<dbReference type="Gene3D" id="2.30.40.10">
    <property type="entry name" value="Urease, subunit C, domain 1"/>
    <property type="match status" value="1"/>
</dbReference>
<evidence type="ECO:0000256" key="8">
    <source>
        <dbReference type="RuleBase" id="RU366009"/>
    </source>
</evidence>
<dbReference type="InterPro" id="IPR014311">
    <property type="entry name" value="Guanine_deaminase"/>
</dbReference>
<dbReference type="SUPFAM" id="SSF51556">
    <property type="entry name" value="Metallo-dependent hydrolases"/>
    <property type="match status" value="1"/>
</dbReference>
<dbReference type="EMBL" id="CP059733">
    <property type="protein sequence ID" value="WDE03121.1"/>
    <property type="molecule type" value="Genomic_DNA"/>
</dbReference>
<dbReference type="SUPFAM" id="SSF51338">
    <property type="entry name" value="Composite domain of metallo-dependent hydrolases"/>
    <property type="match status" value="1"/>
</dbReference>
<dbReference type="KEGG" id="tvd:SG34_017075"/>
<proteinExistence type="inferred from homology"/>
<comment type="pathway">
    <text evidence="1 8">Purine metabolism; guanine degradation; xanthine from guanine: step 1/1.</text>
</comment>
<dbReference type="NCBIfam" id="TIGR02967">
    <property type="entry name" value="guan_deamin"/>
    <property type="match status" value="1"/>
</dbReference>
<comment type="cofactor">
    <cofactor evidence="8">
        <name>Zn(2+)</name>
        <dbReference type="ChEBI" id="CHEBI:29105"/>
    </cofactor>
    <text evidence="8">Binds 1 zinc ion per subunit.</text>
</comment>
<dbReference type="GO" id="GO:0008270">
    <property type="term" value="F:zinc ion binding"/>
    <property type="evidence" value="ECO:0007669"/>
    <property type="project" value="UniProtKB-UniRule"/>
</dbReference>
<dbReference type="GO" id="GO:0006147">
    <property type="term" value="P:guanine catabolic process"/>
    <property type="evidence" value="ECO:0007669"/>
    <property type="project" value="UniProtKB-UniRule"/>
</dbReference>
<dbReference type="NCBIfam" id="NF006679">
    <property type="entry name" value="PRK09228.1"/>
    <property type="match status" value="1"/>
</dbReference>
<keyword evidence="6 8" id="KW-0862">Zinc</keyword>
<evidence type="ECO:0000256" key="4">
    <source>
        <dbReference type="ARBA" id="ARBA00022723"/>
    </source>
</evidence>
<gene>
    <name evidence="10" type="primary">guaD</name>
    <name evidence="10" type="ORF">SG34_017075</name>
</gene>
<dbReference type="InterPro" id="IPR032466">
    <property type="entry name" value="Metal_Hydrolase"/>
</dbReference>
<evidence type="ECO:0000256" key="6">
    <source>
        <dbReference type="ARBA" id="ARBA00022833"/>
    </source>
</evidence>
<comment type="catalytic activity">
    <reaction evidence="8">
        <text>guanine + H2O + H(+) = xanthine + NH4(+)</text>
        <dbReference type="Rhea" id="RHEA:14665"/>
        <dbReference type="ChEBI" id="CHEBI:15377"/>
        <dbReference type="ChEBI" id="CHEBI:15378"/>
        <dbReference type="ChEBI" id="CHEBI:16235"/>
        <dbReference type="ChEBI" id="CHEBI:17712"/>
        <dbReference type="ChEBI" id="CHEBI:28938"/>
        <dbReference type="EC" id="3.5.4.3"/>
    </reaction>
</comment>
<evidence type="ECO:0000256" key="7">
    <source>
        <dbReference type="NCBIfam" id="TIGR02967"/>
    </source>
</evidence>
<dbReference type="InterPro" id="IPR011059">
    <property type="entry name" value="Metal-dep_hydrolase_composite"/>
</dbReference>
<comment type="function">
    <text evidence="8">Catalyzes the hydrolytic deamination of guanine, producing xanthine and ammonia.</text>
</comment>
<evidence type="ECO:0000256" key="3">
    <source>
        <dbReference type="ARBA" id="ARBA00012781"/>
    </source>
</evidence>
<dbReference type="PANTHER" id="PTHR11271:SF6">
    <property type="entry name" value="GUANINE DEAMINASE"/>
    <property type="match status" value="1"/>
</dbReference>